<dbReference type="Pfam" id="PF00440">
    <property type="entry name" value="TetR_N"/>
    <property type="match status" value="1"/>
</dbReference>
<sequence>MSGSSPVTRRFPGQDAGEDAAGTGADAAGRRGRGYSKGRAARSRILRVATEAFAERGYRGASLAEIARASELSMPGLLHHFANKDQLFAAVHEHLEIADQRLFDGFAGEDPSGFGVLDAFVSMARMNLDRWEYVQFTHLIAAESAPGGHPGAHTSREHFRAARQLLVEGFTRSLAQGEIRTGVDLDRLAVEVVAMVEGLQNQWLQEPEAIAYAEHFATWVEDLKASLRP</sequence>
<dbReference type="PRINTS" id="PR00455">
    <property type="entry name" value="HTHTETR"/>
</dbReference>
<dbReference type="PANTHER" id="PTHR30055:SF234">
    <property type="entry name" value="HTH-TYPE TRANSCRIPTIONAL REGULATOR BETI"/>
    <property type="match status" value="1"/>
</dbReference>
<comment type="caution">
    <text evidence="7">The sequence shown here is derived from an EMBL/GenBank/DDBJ whole genome shotgun (WGS) entry which is preliminary data.</text>
</comment>
<evidence type="ECO:0000256" key="3">
    <source>
        <dbReference type="ARBA" id="ARBA00023163"/>
    </source>
</evidence>
<protein>
    <submittedName>
        <fullName evidence="7">TetR/AcrR family transcriptional regulator</fullName>
    </submittedName>
</protein>
<keyword evidence="8" id="KW-1185">Reference proteome</keyword>
<dbReference type="EMBL" id="JAMOIL010000017">
    <property type="protein sequence ID" value="MCM0621388.1"/>
    <property type="molecule type" value="Genomic_DNA"/>
</dbReference>
<dbReference type="PANTHER" id="PTHR30055">
    <property type="entry name" value="HTH-TYPE TRANSCRIPTIONAL REGULATOR RUTR"/>
    <property type="match status" value="1"/>
</dbReference>
<dbReference type="GO" id="GO:0000976">
    <property type="term" value="F:transcription cis-regulatory region binding"/>
    <property type="evidence" value="ECO:0007669"/>
    <property type="project" value="TreeGrafter"/>
</dbReference>
<dbReference type="InterPro" id="IPR050109">
    <property type="entry name" value="HTH-type_TetR-like_transc_reg"/>
</dbReference>
<evidence type="ECO:0000259" key="6">
    <source>
        <dbReference type="PROSITE" id="PS50977"/>
    </source>
</evidence>
<organism evidence="7 8">
    <name type="scientific">Nocardioides bruguierae</name>
    <dbReference type="NCBI Taxonomy" id="2945102"/>
    <lineage>
        <taxon>Bacteria</taxon>
        <taxon>Bacillati</taxon>
        <taxon>Actinomycetota</taxon>
        <taxon>Actinomycetes</taxon>
        <taxon>Propionibacteriales</taxon>
        <taxon>Nocardioidaceae</taxon>
        <taxon>Nocardioides</taxon>
    </lineage>
</organism>
<feature type="region of interest" description="Disordered" evidence="5">
    <location>
        <begin position="1"/>
        <end position="35"/>
    </location>
</feature>
<feature type="domain" description="HTH tetR-type" evidence="6">
    <location>
        <begin position="39"/>
        <end position="99"/>
    </location>
</feature>
<dbReference type="RefSeq" id="WP_250827820.1">
    <property type="nucleotide sequence ID" value="NZ_JAMOIL010000017.1"/>
</dbReference>
<dbReference type="AlphaFoldDB" id="A0A9X2D8N3"/>
<gene>
    <name evidence="7" type="ORF">M8330_13920</name>
</gene>
<dbReference type="InterPro" id="IPR009057">
    <property type="entry name" value="Homeodomain-like_sf"/>
</dbReference>
<name>A0A9X2D8N3_9ACTN</name>
<dbReference type="GO" id="GO:0003700">
    <property type="term" value="F:DNA-binding transcription factor activity"/>
    <property type="evidence" value="ECO:0007669"/>
    <property type="project" value="TreeGrafter"/>
</dbReference>
<evidence type="ECO:0000256" key="5">
    <source>
        <dbReference type="SAM" id="MobiDB-lite"/>
    </source>
</evidence>
<evidence type="ECO:0000313" key="8">
    <source>
        <dbReference type="Proteomes" id="UP001139485"/>
    </source>
</evidence>
<proteinExistence type="predicted"/>
<evidence type="ECO:0000256" key="2">
    <source>
        <dbReference type="ARBA" id="ARBA00023125"/>
    </source>
</evidence>
<dbReference type="InterPro" id="IPR001647">
    <property type="entry name" value="HTH_TetR"/>
</dbReference>
<dbReference type="InterPro" id="IPR036271">
    <property type="entry name" value="Tet_transcr_reg_TetR-rel_C_sf"/>
</dbReference>
<keyword evidence="3" id="KW-0804">Transcription</keyword>
<dbReference type="Gene3D" id="1.10.357.10">
    <property type="entry name" value="Tetracycline Repressor, domain 2"/>
    <property type="match status" value="1"/>
</dbReference>
<keyword evidence="1" id="KW-0805">Transcription regulation</keyword>
<dbReference type="PROSITE" id="PS50977">
    <property type="entry name" value="HTH_TETR_2"/>
    <property type="match status" value="1"/>
</dbReference>
<evidence type="ECO:0000256" key="4">
    <source>
        <dbReference type="PROSITE-ProRule" id="PRU00335"/>
    </source>
</evidence>
<dbReference type="SUPFAM" id="SSF46689">
    <property type="entry name" value="Homeodomain-like"/>
    <property type="match status" value="1"/>
</dbReference>
<dbReference type="SUPFAM" id="SSF48498">
    <property type="entry name" value="Tetracyclin repressor-like, C-terminal domain"/>
    <property type="match status" value="1"/>
</dbReference>
<accession>A0A9X2D8N3</accession>
<dbReference type="Proteomes" id="UP001139485">
    <property type="component" value="Unassembled WGS sequence"/>
</dbReference>
<reference evidence="7" key="1">
    <citation type="submission" date="2022-05" db="EMBL/GenBank/DDBJ databases">
        <authorList>
            <person name="Tuo L."/>
        </authorList>
    </citation>
    <scope>NUCLEOTIDE SEQUENCE</scope>
    <source>
        <strain evidence="7">BSK12Z-4</strain>
    </source>
</reference>
<feature type="DNA-binding region" description="H-T-H motif" evidence="4">
    <location>
        <begin position="62"/>
        <end position="81"/>
    </location>
</feature>
<evidence type="ECO:0000256" key="1">
    <source>
        <dbReference type="ARBA" id="ARBA00023015"/>
    </source>
</evidence>
<evidence type="ECO:0000313" key="7">
    <source>
        <dbReference type="EMBL" id="MCM0621388.1"/>
    </source>
</evidence>
<keyword evidence="2 4" id="KW-0238">DNA-binding</keyword>